<organism evidence="1 2">
    <name type="scientific">Colocasia esculenta</name>
    <name type="common">Wild taro</name>
    <name type="synonym">Arum esculentum</name>
    <dbReference type="NCBI Taxonomy" id="4460"/>
    <lineage>
        <taxon>Eukaryota</taxon>
        <taxon>Viridiplantae</taxon>
        <taxon>Streptophyta</taxon>
        <taxon>Embryophyta</taxon>
        <taxon>Tracheophyta</taxon>
        <taxon>Spermatophyta</taxon>
        <taxon>Magnoliopsida</taxon>
        <taxon>Liliopsida</taxon>
        <taxon>Araceae</taxon>
        <taxon>Aroideae</taxon>
        <taxon>Colocasieae</taxon>
        <taxon>Colocasia</taxon>
    </lineage>
</organism>
<comment type="caution">
    <text evidence="1">The sequence shown here is derived from an EMBL/GenBank/DDBJ whole genome shotgun (WGS) entry which is preliminary data.</text>
</comment>
<proteinExistence type="predicted"/>
<reference evidence="1" key="1">
    <citation type="submission" date="2017-07" db="EMBL/GenBank/DDBJ databases">
        <title>Taro Niue Genome Assembly and Annotation.</title>
        <authorList>
            <person name="Atibalentja N."/>
            <person name="Keating K."/>
            <person name="Fields C.J."/>
        </authorList>
    </citation>
    <scope>NUCLEOTIDE SEQUENCE</scope>
    <source>
        <strain evidence="1">Niue_2</strain>
        <tissue evidence="1">Leaf</tissue>
    </source>
</reference>
<protein>
    <submittedName>
        <fullName evidence="1">Uncharacterized protein</fullName>
    </submittedName>
</protein>
<accession>A0A843X549</accession>
<keyword evidence="2" id="KW-1185">Reference proteome</keyword>
<evidence type="ECO:0000313" key="2">
    <source>
        <dbReference type="Proteomes" id="UP000652761"/>
    </source>
</evidence>
<name>A0A843X549_COLES</name>
<evidence type="ECO:0000313" key="1">
    <source>
        <dbReference type="EMBL" id="MQM12734.1"/>
    </source>
</evidence>
<dbReference type="Proteomes" id="UP000652761">
    <property type="component" value="Unassembled WGS sequence"/>
</dbReference>
<dbReference type="EMBL" id="NMUH01005432">
    <property type="protein sequence ID" value="MQM12734.1"/>
    <property type="molecule type" value="Genomic_DNA"/>
</dbReference>
<gene>
    <name evidence="1" type="ORF">Taro_045652</name>
</gene>
<sequence>MRPLGFLLKLLEETIIPEEAVKSVDRNGKVGQPTLPGLEPGFWLRNRSTDLGKSVDRLCQDWFSGPGLWDRSTDLSRLVDRFR</sequence>
<dbReference type="AlphaFoldDB" id="A0A843X549"/>